<dbReference type="Gene3D" id="2.20.100.10">
    <property type="entry name" value="Thrombospondin type-1 (TSP1) repeat"/>
    <property type="match status" value="1"/>
</dbReference>
<dbReference type="PRINTS" id="PR01705">
    <property type="entry name" value="TSP1REPEAT"/>
</dbReference>
<dbReference type="SMART" id="SM00209">
    <property type="entry name" value="TSP1"/>
    <property type="match status" value="1"/>
</dbReference>
<dbReference type="PROSITE" id="PS50092">
    <property type="entry name" value="TSP1"/>
    <property type="match status" value="1"/>
</dbReference>
<dbReference type="Proteomes" id="UP000683360">
    <property type="component" value="Unassembled WGS sequence"/>
</dbReference>
<dbReference type="Gene3D" id="2.60.120.740">
    <property type="match status" value="1"/>
</dbReference>
<dbReference type="PANTHER" id="PTHR22906:SF43">
    <property type="entry name" value="PROPERDIN"/>
    <property type="match status" value="1"/>
</dbReference>
<dbReference type="InterPro" id="IPR000884">
    <property type="entry name" value="TSP1_rpt"/>
</dbReference>
<organism evidence="6 7">
    <name type="scientific">Mytilus edulis</name>
    <name type="common">Blue mussel</name>
    <dbReference type="NCBI Taxonomy" id="6550"/>
    <lineage>
        <taxon>Eukaryota</taxon>
        <taxon>Metazoa</taxon>
        <taxon>Spiralia</taxon>
        <taxon>Lophotrochozoa</taxon>
        <taxon>Mollusca</taxon>
        <taxon>Bivalvia</taxon>
        <taxon>Autobranchia</taxon>
        <taxon>Pteriomorphia</taxon>
        <taxon>Mytilida</taxon>
        <taxon>Mytiloidea</taxon>
        <taxon>Mytilidae</taxon>
        <taxon>Mytilinae</taxon>
        <taxon>Mytilus</taxon>
    </lineage>
</organism>
<evidence type="ECO:0000313" key="6">
    <source>
        <dbReference type="EMBL" id="CAG2234182.1"/>
    </source>
</evidence>
<comment type="caution">
    <text evidence="6">The sequence shown here is derived from an EMBL/GenBank/DDBJ whole genome shotgun (WGS) entry which is preliminary data.</text>
</comment>
<keyword evidence="3" id="KW-0732">Signal</keyword>
<gene>
    <name evidence="6" type="ORF">MEDL_46820</name>
</gene>
<evidence type="ECO:0000256" key="3">
    <source>
        <dbReference type="ARBA" id="ARBA00022729"/>
    </source>
</evidence>
<evidence type="ECO:0000256" key="2">
    <source>
        <dbReference type="ARBA" id="ARBA00022525"/>
    </source>
</evidence>
<name>A0A8S3TS21_MYTED</name>
<keyword evidence="5" id="KW-1015">Disulfide bond</keyword>
<reference evidence="6" key="1">
    <citation type="submission" date="2021-03" db="EMBL/GenBank/DDBJ databases">
        <authorList>
            <person name="Bekaert M."/>
        </authorList>
    </citation>
    <scope>NUCLEOTIDE SEQUENCE</scope>
</reference>
<dbReference type="EMBL" id="CAJPWZ010002227">
    <property type="protein sequence ID" value="CAG2234182.1"/>
    <property type="molecule type" value="Genomic_DNA"/>
</dbReference>
<dbReference type="PANTHER" id="PTHR22906">
    <property type="entry name" value="PROPERDIN"/>
    <property type="match status" value="1"/>
</dbReference>
<comment type="subcellular location">
    <subcellularLocation>
        <location evidence="1">Secreted</location>
    </subcellularLocation>
</comment>
<evidence type="ECO:0000313" key="7">
    <source>
        <dbReference type="Proteomes" id="UP000683360"/>
    </source>
</evidence>
<evidence type="ECO:0000256" key="4">
    <source>
        <dbReference type="ARBA" id="ARBA00022737"/>
    </source>
</evidence>
<dbReference type="InterPro" id="IPR043159">
    <property type="entry name" value="Lectin_gal-bd_sf"/>
</dbReference>
<dbReference type="InterPro" id="IPR052065">
    <property type="entry name" value="Compl_asym_regulator"/>
</dbReference>
<protein>
    <submittedName>
        <fullName evidence="6">Uncharacterized protein</fullName>
    </submittedName>
</protein>
<dbReference type="InterPro" id="IPR036383">
    <property type="entry name" value="TSP1_rpt_sf"/>
</dbReference>
<keyword evidence="7" id="KW-1185">Reference proteome</keyword>
<sequence>MRNTIAETIVKTYTEGERAHLACSVEFKEIIDITSINYFNDTCIHSETYGIGNLCNGKTNCSFDVSNSNIGSSCGANGTAMFKVEYNCIQATWDEWSPWSKCTKLCGSGIQTRQRQCLNQLNTTDGFVTDCVGVGTNLRSCNTEPCPYCDDTKFQYQLPKPISDLKDDTGPGIIIYLNPDITIFHLF</sequence>
<dbReference type="SUPFAM" id="SSF82895">
    <property type="entry name" value="TSP-1 type 1 repeat"/>
    <property type="match status" value="1"/>
</dbReference>
<keyword evidence="4" id="KW-0677">Repeat</keyword>
<evidence type="ECO:0000256" key="1">
    <source>
        <dbReference type="ARBA" id="ARBA00004613"/>
    </source>
</evidence>
<accession>A0A8S3TS21</accession>
<dbReference type="FunFam" id="2.20.100.10:FF:000001">
    <property type="entry name" value="semaphorin-5A isoform X1"/>
    <property type="match status" value="1"/>
</dbReference>
<dbReference type="AlphaFoldDB" id="A0A8S3TS21"/>
<proteinExistence type="predicted"/>
<dbReference type="Pfam" id="PF00090">
    <property type="entry name" value="TSP_1"/>
    <property type="match status" value="1"/>
</dbReference>
<keyword evidence="2" id="KW-0964">Secreted</keyword>
<dbReference type="OrthoDB" id="6273859at2759"/>
<evidence type="ECO:0000256" key="5">
    <source>
        <dbReference type="ARBA" id="ARBA00023157"/>
    </source>
</evidence>